<dbReference type="AlphaFoldDB" id="A0A068WW35"/>
<reference evidence="3" key="3">
    <citation type="submission" date="2020-10" db="UniProtKB">
        <authorList>
            <consortium name="WormBaseParasite"/>
        </authorList>
    </citation>
    <scope>IDENTIFICATION</scope>
</reference>
<dbReference type="EMBL" id="LK028585">
    <property type="protein sequence ID" value="CDS21910.1"/>
    <property type="molecule type" value="Genomic_DNA"/>
</dbReference>
<proteinExistence type="predicted"/>
<evidence type="ECO:0000313" key="1">
    <source>
        <dbReference type="EMBL" id="CDS21910.1"/>
    </source>
</evidence>
<evidence type="ECO:0000313" key="3">
    <source>
        <dbReference type="WBParaSite" id="EgrG_000075500"/>
    </source>
</evidence>
<evidence type="ECO:0000313" key="2">
    <source>
        <dbReference type="Proteomes" id="UP000492820"/>
    </source>
</evidence>
<dbReference type="Proteomes" id="UP000492820">
    <property type="component" value="Unassembled WGS sequence"/>
</dbReference>
<dbReference type="WBParaSite" id="EgrG_000075500">
    <property type="protein sequence ID" value="EgrG_000075500"/>
    <property type="gene ID" value="EgrG_000075500"/>
</dbReference>
<dbReference type="OrthoDB" id="6238409at2759"/>
<reference evidence="1" key="2">
    <citation type="submission" date="2014-06" db="EMBL/GenBank/DDBJ databases">
        <authorList>
            <person name="Aslett M."/>
        </authorList>
    </citation>
    <scope>NUCLEOTIDE SEQUENCE</scope>
</reference>
<organism evidence="1">
    <name type="scientific">Echinococcus granulosus</name>
    <name type="common">Hydatid tapeworm</name>
    <dbReference type="NCBI Taxonomy" id="6210"/>
    <lineage>
        <taxon>Eukaryota</taxon>
        <taxon>Metazoa</taxon>
        <taxon>Spiralia</taxon>
        <taxon>Lophotrochozoa</taxon>
        <taxon>Platyhelminthes</taxon>
        <taxon>Cestoda</taxon>
        <taxon>Eucestoda</taxon>
        <taxon>Cyclophyllidea</taxon>
        <taxon>Taeniidae</taxon>
        <taxon>Echinococcus</taxon>
        <taxon>Echinococcus granulosus group</taxon>
    </lineage>
</organism>
<gene>
    <name evidence="1" type="ORF">EgrG_000075500</name>
</gene>
<protein>
    <submittedName>
        <fullName evidence="1 3">Uncharacterized protein</fullName>
    </submittedName>
</protein>
<sequence length="100" mass="11338">MPLIPGLKKPIALQFLKYQISVTAHSLSEICRTSTNADFRNRVSALLKVPIRDVENEISNILSTIWIHPTSDIKALQAKRRKIVANFGAADFDRLFEDME</sequence>
<name>A0A068WW35_ECHGR</name>
<reference evidence="1 2" key="1">
    <citation type="journal article" date="2013" name="Nature">
        <title>The genomes of four tapeworm species reveal adaptations to parasitism.</title>
        <authorList>
            <person name="Tsai I.J."/>
            <person name="Zarowiecki M."/>
            <person name="Holroyd N."/>
            <person name="Garciarrubio A."/>
            <person name="Sanchez-Flores A."/>
            <person name="Brooks K.L."/>
            <person name="Tracey A."/>
            <person name="Bobes R.J."/>
            <person name="Fragoso G."/>
            <person name="Sciutto E."/>
            <person name="Aslett M."/>
            <person name="Beasley H."/>
            <person name="Bennett H.M."/>
            <person name="Cai J."/>
            <person name="Camicia F."/>
            <person name="Clark R."/>
            <person name="Cucher M."/>
            <person name="De Silva N."/>
            <person name="Day T.A."/>
            <person name="Deplazes P."/>
            <person name="Estrada K."/>
            <person name="Fernandez C."/>
            <person name="Holland P.W."/>
            <person name="Hou J."/>
            <person name="Hu S."/>
            <person name="Huckvale T."/>
            <person name="Hung S.S."/>
            <person name="Kamenetzky L."/>
            <person name="Keane J.A."/>
            <person name="Kiss F."/>
            <person name="Koziol U."/>
            <person name="Lambert O."/>
            <person name="Liu K."/>
            <person name="Luo X."/>
            <person name="Luo Y."/>
            <person name="Macchiaroli N."/>
            <person name="Nichol S."/>
            <person name="Paps J."/>
            <person name="Parkinson J."/>
            <person name="Pouchkina-Stantcheva N."/>
            <person name="Riddiford N."/>
            <person name="Rosenzvit M."/>
            <person name="Salinas G."/>
            <person name="Wasmuth J.D."/>
            <person name="Zamanian M."/>
            <person name="Zheng Y."/>
            <person name="Cai X."/>
            <person name="Soberon X."/>
            <person name="Olson P.D."/>
            <person name="Laclette J.P."/>
            <person name="Brehm K."/>
            <person name="Berriman M."/>
            <person name="Garciarrubio A."/>
            <person name="Bobes R.J."/>
            <person name="Fragoso G."/>
            <person name="Sanchez-Flores A."/>
            <person name="Estrada K."/>
            <person name="Cevallos M.A."/>
            <person name="Morett E."/>
            <person name="Gonzalez V."/>
            <person name="Portillo T."/>
            <person name="Ochoa-Leyva A."/>
            <person name="Jose M.V."/>
            <person name="Sciutto E."/>
            <person name="Landa A."/>
            <person name="Jimenez L."/>
            <person name="Valdes V."/>
            <person name="Carrero J.C."/>
            <person name="Larralde C."/>
            <person name="Morales-Montor J."/>
            <person name="Limon-Lason J."/>
            <person name="Soberon X."/>
            <person name="Laclette J.P."/>
        </authorList>
    </citation>
    <scope>NUCLEOTIDE SEQUENCE [LARGE SCALE GENOMIC DNA]</scope>
</reference>
<accession>A0A068WW35</accession>